<reference evidence="2 3" key="1">
    <citation type="submission" date="2014-04" db="EMBL/GenBank/DDBJ databases">
        <authorList>
            <consortium name="DOE Joint Genome Institute"/>
            <person name="Kuo A."/>
            <person name="Martino E."/>
            <person name="Perotto S."/>
            <person name="Kohler A."/>
            <person name="Nagy L.G."/>
            <person name="Floudas D."/>
            <person name="Copeland A."/>
            <person name="Barry K.W."/>
            <person name="Cichocki N."/>
            <person name="Veneault-Fourrey C."/>
            <person name="LaButti K."/>
            <person name="Lindquist E.A."/>
            <person name="Lipzen A."/>
            <person name="Lundell T."/>
            <person name="Morin E."/>
            <person name="Murat C."/>
            <person name="Sun H."/>
            <person name="Tunlid A."/>
            <person name="Henrissat B."/>
            <person name="Grigoriev I.V."/>
            <person name="Hibbett D.S."/>
            <person name="Martin F."/>
            <person name="Nordberg H.P."/>
            <person name="Cantor M.N."/>
            <person name="Hua S.X."/>
        </authorList>
    </citation>
    <scope>NUCLEOTIDE SEQUENCE [LARGE SCALE GENOMIC DNA]</scope>
    <source>
        <strain evidence="2 3">Zn</strain>
    </source>
</reference>
<evidence type="ECO:0000313" key="2">
    <source>
        <dbReference type="EMBL" id="KIN02555.1"/>
    </source>
</evidence>
<sequence>MAQQFQLPDGRYVDYAVNGPENGYPLVWIHGTPGSYIPVPNILAACEKKGVKVITLSRAGYGGSSRNKGRKIVDAVADIHALNEHLDVKQCIVGGWSGGGPHALACAARLPGCVAAVCVAGIAPYDAEGLDWTAGQGQDNIDETNATLQGEEALQEYCAAQRAEILNADVAGIIEAMSSLLPTVDKEALVQSSEMGQHMVELMNEGLRVGSDGWVDDDLTFVKPWGFDLSEIKVPLLLYQGSEDKMVPFSHGEWLAEHLPQEKLKKHLIQGQGHISIFVGQCDGIIDDLLEIAKTA</sequence>
<dbReference type="PANTHER" id="PTHR45763:SF46">
    <property type="entry name" value="AB HYDROLASE-1 DOMAIN-CONTAINING PROTEIN"/>
    <property type="match status" value="1"/>
</dbReference>
<dbReference type="Proteomes" id="UP000054321">
    <property type="component" value="Unassembled WGS sequence"/>
</dbReference>
<dbReference type="InterPro" id="IPR029058">
    <property type="entry name" value="AB_hydrolase_fold"/>
</dbReference>
<keyword evidence="3" id="KW-1185">Reference proteome</keyword>
<dbReference type="ESTHER" id="9pezi-a0a0c3hhg0">
    <property type="family name" value="Fungal-D14-Strigolactone-R"/>
</dbReference>
<dbReference type="Pfam" id="PF00561">
    <property type="entry name" value="Abhydrolase_1"/>
    <property type="match status" value="1"/>
</dbReference>
<dbReference type="STRING" id="913774.A0A0C3HHG0"/>
<dbReference type="HOGENOM" id="CLU_020336_49_0_1"/>
<dbReference type="AlphaFoldDB" id="A0A0C3HHG0"/>
<protein>
    <recommendedName>
        <fullName evidence="1">AB hydrolase-1 domain-containing protein</fullName>
    </recommendedName>
</protein>
<feature type="domain" description="AB hydrolase-1" evidence="1">
    <location>
        <begin position="24"/>
        <end position="280"/>
    </location>
</feature>
<dbReference type="EMBL" id="KN832874">
    <property type="protein sequence ID" value="KIN02555.1"/>
    <property type="molecule type" value="Genomic_DNA"/>
</dbReference>
<name>A0A0C3HHG0_OIDMZ</name>
<dbReference type="InParanoid" id="A0A0C3HHG0"/>
<evidence type="ECO:0000313" key="3">
    <source>
        <dbReference type="Proteomes" id="UP000054321"/>
    </source>
</evidence>
<evidence type="ECO:0000259" key="1">
    <source>
        <dbReference type="Pfam" id="PF00561"/>
    </source>
</evidence>
<dbReference type="OrthoDB" id="10249433at2759"/>
<organism evidence="2 3">
    <name type="scientific">Oidiodendron maius (strain Zn)</name>
    <dbReference type="NCBI Taxonomy" id="913774"/>
    <lineage>
        <taxon>Eukaryota</taxon>
        <taxon>Fungi</taxon>
        <taxon>Dikarya</taxon>
        <taxon>Ascomycota</taxon>
        <taxon>Pezizomycotina</taxon>
        <taxon>Leotiomycetes</taxon>
        <taxon>Leotiomycetes incertae sedis</taxon>
        <taxon>Myxotrichaceae</taxon>
        <taxon>Oidiodendron</taxon>
    </lineage>
</organism>
<dbReference type="PANTHER" id="PTHR45763">
    <property type="entry name" value="HYDROLASE, ALPHA/BETA FOLD FAMILY PROTEIN, EXPRESSED-RELATED"/>
    <property type="match status" value="1"/>
</dbReference>
<reference evidence="3" key="2">
    <citation type="submission" date="2015-01" db="EMBL/GenBank/DDBJ databases">
        <title>Evolutionary Origins and Diversification of the Mycorrhizal Mutualists.</title>
        <authorList>
            <consortium name="DOE Joint Genome Institute"/>
            <consortium name="Mycorrhizal Genomics Consortium"/>
            <person name="Kohler A."/>
            <person name="Kuo A."/>
            <person name="Nagy L.G."/>
            <person name="Floudas D."/>
            <person name="Copeland A."/>
            <person name="Barry K.W."/>
            <person name="Cichocki N."/>
            <person name="Veneault-Fourrey C."/>
            <person name="LaButti K."/>
            <person name="Lindquist E.A."/>
            <person name="Lipzen A."/>
            <person name="Lundell T."/>
            <person name="Morin E."/>
            <person name="Murat C."/>
            <person name="Riley R."/>
            <person name="Ohm R."/>
            <person name="Sun H."/>
            <person name="Tunlid A."/>
            <person name="Henrissat B."/>
            <person name="Grigoriev I.V."/>
            <person name="Hibbett D.S."/>
            <person name="Martin F."/>
        </authorList>
    </citation>
    <scope>NUCLEOTIDE SEQUENCE [LARGE SCALE GENOMIC DNA]</scope>
    <source>
        <strain evidence="3">Zn</strain>
    </source>
</reference>
<dbReference type="Gene3D" id="3.40.50.1820">
    <property type="entry name" value="alpha/beta hydrolase"/>
    <property type="match status" value="1"/>
</dbReference>
<gene>
    <name evidence="2" type="ORF">OIDMADRAFT_178491</name>
</gene>
<dbReference type="InterPro" id="IPR000073">
    <property type="entry name" value="AB_hydrolase_1"/>
</dbReference>
<dbReference type="SUPFAM" id="SSF53474">
    <property type="entry name" value="alpha/beta-Hydrolases"/>
    <property type="match status" value="1"/>
</dbReference>
<proteinExistence type="predicted"/>
<accession>A0A0C3HHG0</accession>